<dbReference type="AlphaFoldDB" id="A0A084QHC0"/>
<proteinExistence type="predicted"/>
<protein>
    <submittedName>
        <fullName evidence="1">Uncharacterized protein</fullName>
    </submittedName>
</protein>
<evidence type="ECO:0000313" key="2">
    <source>
        <dbReference type="Proteomes" id="UP000028524"/>
    </source>
</evidence>
<dbReference type="Proteomes" id="UP000028524">
    <property type="component" value="Unassembled WGS sequence"/>
</dbReference>
<sequence length="312" mass="34701">MPRLDPVEKLPLAVRKNVRDEWESKKGDLETQLSELLGESWTLEASPNALFPYGEEGSYARQSTGAMIYSLYRYFESGISQLKYFVEKHGDNGKTELNTIASAHVITIDYDDEKRFTYNGCAISPDGKLVILFEENNLAVNIYDALSTDNVQKALNSAPTADASGLSFVARSGISADYDAEIGPVQEKINKLLGKEIALEPGFDDLYAQLKAAASSDFPWQERNIGNFVHKYFSALADALEYQKFGEDEMLQEGFNEGVESGKVAFRLVDKSKLKASYNESVVEDGVLYMQTVPEYFGTNISNIAENLIDLL</sequence>
<evidence type="ECO:0000313" key="1">
    <source>
        <dbReference type="EMBL" id="KFA63355.1"/>
    </source>
</evidence>
<reference evidence="1 2" key="1">
    <citation type="journal article" date="2014" name="BMC Genomics">
        <title>Comparative genome sequencing reveals chemotype-specific gene clusters in the toxigenic black mold Stachybotrys.</title>
        <authorList>
            <person name="Semeiks J."/>
            <person name="Borek D."/>
            <person name="Otwinowski Z."/>
            <person name="Grishin N.V."/>
        </authorList>
    </citation>
    <scope>NUCLEOTIDE SEQUENCE [LARGE SCALE GENOMIC DNA]</scope>
    <source>
        <strain evidence="1 2">IBT 40285</strain>
    </source>
</reference>
<keyword evidence="2" id="KW-1185">Reference proteome</keyword>
<accession>A0A084QHC0</accession>
<name>A0A084QHC0_STAC4</name>
<organism evidence="1 2">
    <name type="scientific">Stachybotrys chlorohalonatus (strain IBT 40285)</name>
    <dbReference type="NCBI Taxonomy" id="1283841"/>
    <lineage>
        <taxon>Eukaryota</taxon>
        <taxon>Fungi</taxon>
        <taxon>Dikarya</taxon>
        <taxon>Ascomycota</taxon>
        <taxon>Pezizomycotina</taxon>
        <taxon>Sordariomycetes</taxon>
        <taxon>Hypocreomycetidae</taxon>
        <taxon>Hypocreales</taxon>
        <taxon>Stachybotryaceae</taxon>
        <taxon>Stachybotrys</taxon>
    </lineage>
</organism>
<dbReference type="HOGENOM" id="CLU_061413_0_0_1"/>
<dbReference type="OMA" id="RDSWENT"/>
<dbReference type="InParanoid" id="A0A084QHC0"/>
<dbReference type="OrthoDB" id="2364174at2759"/>
<dbReference type="EMBL" id="KL660741">
    <property type="protein sequence ID" value="KFA63355.1"/>
    <property type="molecule type" value="Genomic_DNA"/>
</dbReference>
<gene>
    <name evidence="1" type="ORF">S40285_01839</name>
</gene>